<keyword evidence="2" id="KW-0732">Signal</keyword>
<feature type="compositionally biased region" description="Pro residues" evidence="1">
    <location>
        <begin position="202"/>
        <end position="229"/>
    </location>
</feature>
<dbReference type="EMBL" id="JAYMYR010000009">
    <property type="protein sequence ID" value="KAK7341292.1"/>
    <property type="molecule type" value="Genomic_DNA"/>
</dbReference>
<dbReference type="PANTHER" id="PTHR33935:SF22">
    <property type="entry name" value="OS10G0149400 PROTEIN"/>
    <property type="match status" value="1"/>
</dbReference>
<evidence type="ECO:0000313" key="4">
    <source>
        <dbReference type="Proteomes" id="UP001374584"/>
    </source>
</evidence>
<name>A0AAN9LSD8_PHACN</name>
<sequence length="369" mass="40301">MQVLTRRQGALLCFLSVLFLVAGFCYGHHSTVEVVGLGECTDCNHKNIKTSDAFSGLRVTVDCKAASGDFVRRGVGELDENGNFKVSLPHDIVEADELKEECYAQLLSASAAPCPSHDGPFSTRIVIKSKGVDKHTLRPAGKLKFSSETCASAFFWHHPLLPKLPPHPPITIPPIVFPPLPPKIFHKHPPPVYSPPPVYTPPPVHEEPSPPPSPPKESPPKPPKPSPPKEPPHPKPPKPCPPKEPPHPKPPKPCPPKEPPHPKPPKPSPPKEPPHPKPPKPCPPKEPPHPKPPKPSPPKEPPHPKPPKPCPPKHPLLPPLKPHPHPPLPPLKPHPLPPLKPLPPLPKIPPKHFFHHPKWPPVPPSSSHP</sequence>
<dbReference type="PRINTS" id="PR01217">
    <property type="entry name" value="PRICHEXTENSN"/>
</dbReference>
<feature type="compositionally biased region" description="Basic residues" evidence="1">
    <location>
        <begin position="349"/>
        <end position="358"/>
    </location>
</feature>
<evidence type="ECO:0000256" key="1">
    <source>
        <dbReference type="SAM" id="MobiDB-lite"/>
    </source>
</evidence>
<feature type="chain" id="PRO_5042882812" description="Proline-rich protein" evidence="2">
    <location>
        <begin position="28"/>
        <end position="369"/>
    </location>
</feature>
<comment type="caution">
    <text evidence="3">The sequence shown here is derived from an EMBL/GenBank/DDBJ whole genome shotgun (WGS) entry which is preliminary data.</text>
</comment>
<feature type="region of interest" description="Disordered" evidence="1">
    <location>
        <begin position="202"/>
        <end position="369"/>
    </location>
</feature>
<accession>A0AAN9LSD8</accession>
<dbReference type="PANTHER" id="PTHR33935">
    <property type="entry name" value="OS10G0148100 PROTEIN"/>
    <property type="match status" value="1"/>
</dbReference>
<protein>
    <recommendedName>
        <fullName evidence="5">Proline-rich protein</fullName>
    </recommendedName>
</protein>
<gene>
    <name evidence="3" type="ORF">VNO80_24218</name>
</gene>
<feature type="compositionally biased region" description="Pro residues" evidence="1">
    <location>
        <begin position="307"/>
        <end position="348"/>
    </location>
</feature>
<evidence type="ECO:0000313" key="3">
    <source>
        <dbReference type="EMBL" id="KAK7341292.1"/>
    </source>
</evidence>
<dbReference type="AlphaFoldDB" id="A0AAN9LSD8"/>
<feature type="signal peptide" evidence="2">
    <location>
        <begin position="1"/>
        <end position="27"/>
    </location>
</feature>
<organism evidence="3 4">
    <name type="scientific">Phaseolus coccineus</name>
    <name type="common">Scarlet runner bean</name>
    <name type="synonym">Phaseolus multiflorus</name>
    <dbReference type="NCBI Taxonomy" id="3886"/>
    <lineage>
        <taxon>Eukaryota</taxon>
        <taxon>Viridiplantae</taxon>
        <taxon>Streptophyta</taxon>
        <taxon>Embryophyta</taxon>
        <taxon>Tracheophyta</taxon>
        <taxon>Spermatophyta</taxon>
        <taxon>Magnoliopsida</taxon>
        <taxon>eudicotyledons</taxon>
        <taxon>Gunneridae</taxon>
        <taxon>Pentapetalae</taxon>
        <taxon>rosids</taxon>
        <taxon>fabids</taxon>
        <taxon>Fabales</taxon>
        <taxon>Fabaceae</taxon>
        <taxon>Papilionoideae</taxon>
        <taxon>50 kb inversion clade</taxon>
        <taxon>NPAAA clade</taxon>
        <taxon>indigoferoid/millettioid clade</taxon>
        <taxon>Phaseoleae</taxon>
        <taxon>Phaseolus</taxon>
    </lineage>
</organism>
<proteinExistence type="predicted"/>
<feature type="compositionally biased region" description="Pro residues" evidence="1">
    <location>
        <begin position="359"/>
        <end position="369"/>
    </location>
</feature>
<evidence type="ECO:0000256" key="2">
    <source>
        <dbReference type="SAM" id="SignalP"/>
    </source>
</evidence>
<evidence type="ECO:0008006" key="5">
    <source>
        <dbReference type="Google" id="ProtNLM"/>
    </source>
</evidence>
<dbReference type="Pfam" id="PF01190">
    <property type="entry name" value="Pollen_Ole_e_1"/>
    <property type="match status" value="1"/>
</dbReference>
<dbReference type="Proteomes" id="UP001374584">
    <property type="component" value="Unassembled WGS sequence"/>
</dbReference>
<dbReference type="PRINTS" id="PR00021">
    <property type="entry name" value="PRORICH"/>
</dbReference>
<keyword evidence="4" id="KW-1185">Reference proteome</keyword>
<reference evidence="3 4" key="1">
    <citation type="submission" date="2024-01" db="EMBL/GenBank/DDBJ databases">
        <title>The genomes of 5 underutilized Papilionoideae crops provide insights into root nodulation and disease resistanc.</title>
        <authorList>
            <person name="Jiang F."/>
        </authorList>
    </citation>
    <scope>NUCLEOTIDE SEQUENCE [LARGE SCALE GENOMIC DNA]</scope>
    <source>
        <strain evidence="3">JINMINGXINNONG_FW02</strain>
        <tissue evidence="3">Leaves</tissue>
    </source>
</reference>